<organism evidence="6 7">
    <name type="scientific">Albidovulum inexpectatum</name>
    <dbReference type="NCBI Taxonomy" id="196587"/>
    <lineage>
        <taxon>Bacteria</taxon>
        <taxon>Pseudomonadati</taxon>
        <taxon>Pseudomonadota</taxon>
        <taxon>Alphaproteobacteria</taxon>
        <taxon>Rhodobacterales</taxon>
        <taxon>Paracoccaceae</taxon>
        <taxon>Albidovulum</taxon>
    </lineage>
</organism>
<evidence type="ECO:0000313" key="6">
    <source>
        <dbReference type="EMBL" id="PPB81258.1"/>
    </source>
</evidence>
<keyword evidence="7" id="KW-1185">Reference proteome</keyword>
<gene>
    <name evidence="6" type="ORF">LV82_01304</name>
</gene>
<evidence type="ECO:0000256" key="4">
    <source>
        <dbReference type="ARBA" id="ARBA00023163"/>
    </source>
</evidence>
<name>A0A2S5JIT0_9RHOB</name>
<dbReference type="InterPro" id="IPR050176">
    <property type="entry name" value="LTTR"/>
</dbReference>
<dbReference type="InterPro" id="IPR036390">
    <property type="entry name" value="WH_DNA-bd_sf"/>
</dbReference>
<dbReference type="SUPFAM" id="SSF46785">
    <property type="entry name" value="Winged helix' DNA-binding domain"/>
    <property type="match status" value="1"/>
</dbReference>
<dbReference type="Proteomes" id="UP000239736">
    <property type="component" value="Unassembled WGS sequence"/>
</dbReference>
<evidence type="ECO:0000256" key="2">
    <source>
        <dbReference type="ARBA" id="ARBA00023015"/>
    </source>
</evidence>
<dbReference type="PROSITE" id="PS50931">
    <property type="entry name" value="HTH_LYSR"/>
    <property type="match status" value="1"/>
</dbReference>
<reference evidence="6 7" key="1">
    <citation type="submission" date="2018-01" db="EMBL/GenBank/DDBJ databases">
        <title>Genomic Encyclopedia of Archaeal and Bacterial Type Strains, Phase II (KMG-II): from individual species to whole genera.</title>
        <authorList>
            <person name="Goeker M."/>
        </authorList>
    </citation>
    <scope>NUCLEOTIDE SEQUENCE [LARGE SCALE GENOMIC DNA]</scope>
    <source>
        <strain evidence="6 7">DSM 12048</strain>
    </source>
</reference>
<dbReference type="RefSeq" id="WP_104070103.1">
    <property type="nucleotide sequence ID" value="NZ_PRDS01000003.1"/>
</dbReference>
<dbReference type="Gene3D" id="1.10.10.10">
    <property type="entry name" value="Winged helix-like DNA-binding domain superfamily/Winged helix DNA-binding domain"/>
    <property type="match status" value="1"/>
</dbReference>
<dbReference type="EMBL" id="PRDS01000003">
    <property type="protein sequence ID" value="PPB81258.1"/>
    <property type="molecule type" value="Genomic_DNA"/>
</dbReference>
<proteinExistence type="inferred from homology"/>
<dbReference type="CDD" id="cd05466">
    <property type="entry name" value="PBP2_LTTR_substrate"/>
    <property type="match status" value="1"/>
</dbReference>
<evidence type="ECO:0000256" key="3">
    <source>
        <dbReference type="ARBA" id="ARBA00023125"/>
    </source>
</evidence>
<dbReference type="GO" id="GO:0003677">
    <property type="term" value="F:DNA binding"/>
    <property type="evidence" value="ECO:0007669"/>
    <property type="project" value="UniProtKB-KW"/>
</dbReference>
<dbReference type="PANTHER" id="PTHR30579">
    <property type="entry name" value="TRANSCRIPTIONAL REGULATOR"/>
    <property type="match status" value="1"/>
</dbReference>
<dbReference type="OrthoDB" id="7768317at2"/>
<keyword evidence="4" id="KW-0804">Transcription</keyword>
<sequence>MRTNWDDIRHVLAVAQEGSVSAAARRLGVNHATVLRRIAAFETAAGTTIFERSARGYEVPAERARLIAAMEDVEQAVLRVARLIEGSRAPVHGEVRVTSTDSLCRFVLPAILADLQRVEPGLRVELLCSNAHLDLGRLHADIAVRPTERLPDDLAGEVAGRMRFGVFRARGSHVETWIGAAGPLSRSVAGRWLASSVPADQRAGAADSFMVMAELAARGLGLALVPVVVGRADARLEPVEGAAPPMDVPVWVASHADLADLPRIATVRRALVRGLARALDA</sequence>
<evidence type="ECO:0000256" key="1">
    <source>
        <dbReference type="ARBA" id="ARBA00009437"/>
    </source>
</evidence>
<dbReference type="GO" id="GO:0003700">
    <property type="term" value="F:DNA-binding transcription factor activity"/>
    <property type="evidence" value="ECO:0007669"/>
    <property type="project" value="InterPro"/>
</dbReference>
<dbReference type="Pfam" id="PF00126">
    <property type="entry name" value="HTH_1"/>
    <property type="match status" value="1"/>
</dbReference>
<dbReference type="PANTHER" id="PTHR30579:SF3">
    <property type="entry name" value="TRANSCRIPTIONAL REGULATORY PROTEIN"/>
    <property type="match status" value="1"/>
</dbReference>
<dbReference type="InterPro" id="IPR036388">
    <property type="entry name" value="WH-like_DNA-bd_sf"/>
</dbReference>
<comment type="similarity">
    <text evidence="1">Belongs to the LysR transcriptional regulatory family.</text>
</comment>
<comment type="caution">
    <text evidence="6">The sequence shown here is derived from an EMBL/GenBank/DDBJ whole genome shotgun (WGS) entry which is preliminary data.</text>
</comment>
<dbReference type="Gene3D" id="3.40.190.10">
    <property type="entry name" value="Periplasmic binding protein-like II"/>
    <property type="match status" value="1"/>
</dbReference>
<dbReference type="Pfam" id="PF03466">
    <property type="entry name" value="LysR_substrate"/>
    <property type="match status" value="1"/>
</dbReference>
<evidence type="ECO:0000259" key="5">
    <source>
        <dbReference type="PROSITE" id="PS50931"/>
    </source>
</evidence>
<accession>A0A2S5JIT0</accession>
<keyword evidence="2" id="KW-0805">Transcription regulation</keyword>
<feature type="domain" description="HTH lysR-type" evidence="5">
    <location>
        <begin position="3"/>
        <end position="60"/>
    </location>
</feature>
<dbReference type="SUPFAM" id="SSF53850">
    <property type="entry name" value="Periplasmic binding protein-like II"/>
    <property type="match status" value="1"/>
</dbReference>
<evidence type="ECO:0000313" key="7">
    <source>
        <dbReference type="Proteomes" id="UP000239736"/>
    </source>
</evidence>
<dbReference type="InterPro" id="IPR000847">
    <property type="entry name" value="LysR_HTH_N"/>
</dbReference>
<protein>
    <submittedName>
        <fullName evidence="6">DNA-binding transcriptional LysR family regulator</fullName>
    </submittedName>
</protein>
<dbReference type="InterPro" id="IPR005119">
    <property type="entry name" value="LysR_subst-bd"/>
</dbReference>
<keyword evidence="3 6" id="KW-0238">DNA-binding</keyword>
<dbReference type="AlphaFoldDB" id="A0A2S5JIT0"/>